<organism evidence="2 3">
    <name type="scientific">Synaphobranchus kaupii</name>
    <name type="common">Kaup's arrowtooth eel</name>
    <dbReference type="NCBI Taxonomy" id="118154"/>
    <lineage>
        <taxon>Eukaryota</taxon>
        <taxon>Metazoa</taxon>
        <taxon>Chordata</taxon>
        <taxon>Craniata</taxon>
        <taxon>Vertebrata</taxon>
        <taxon>Euteleostomi</taxon>
        <taxon>Actinopterygii</taxon>
        <taxon>Neopterygii</taxon>
        <taxon>Teleostei</taxon>
        <taxon>Anguilliformes</taxon>
        <taxon>Synaphobranchidae</taxon>
        <taxon>Synaphobranchus</taxon>
    </lineage>
</organism>
<dbReference type="Proteomes" id="UP001152622">
    <property type="component" value="Chromosome 1"/>
</dbReference>
<gene>
    <name evidence="2" type="ORF">SKAU_G00007110</name>
</gene>
<evidence type="ECO:0000313" key="3">
    <source>
        <dbReference type="Proteomes" id="UP001152622"/>
    </source>
</evidence>
<evidence type="ECO:0000256" key="1">
    <source>
        <dbReference type="SAM" id="MobiDB-lite"/>
    </source>
</evidence>
<sequence length="136" mass="15010">MRPQLLSKPFVSASPEAEPPPCLSPAQRRLPLLGLRLPAPRDCPAGLLLPAAGRPLRQKCTERWLEQREGLNHFSHLDRRYSQTGKPAKAVHTPEIQKGGRNEVREAAWEQETGRSCTCADKAGGRSKTEAELCPP</sequence>
<feature type="region of interest" description="Disordered" evidence="1">
    <location>
        <begin position="1"/>
        <end position="25"/>
    </location>
</feature>
<feature type="compositionally biased region" description="Basic and acidic residues" evidence="1">
    <location>
        <begin position="98"/>
        <end position="108"/>
    </location>
</feature>
<feature type="compositionally biased region" description="Basic and acidic residues" evidence="1">
    <location>
        <begin position="123"/>
        <end position="136"/>
    </location>
</feature>
<proteinExistence type="predicted"/>
<keyword evidence="3" id="KW-1185">Reference proteome</keyword>
<reference evidence="2" key="1">
    <citation type="journal article" date="2023" name="Science">
        <title>Genome structures resolve the early diversification of teleost fishes.</title>
        <authorList>
            <person name="Parey E."/>
            <person name="Louis A."/>
            <person name="Montfort J."/>
            <person name="Bouchez O."/>
            <person name="Roques C."/>
            <person name="Iampietro C."/>
            <person name="Lluch J."/>
            <person name="Castinel A."/>
            <person name="Donnadieu C."/>
            <person name="Desvignes T."/>
            <person name="Floi Bucao C."/>
            <person name="Jouanno E."/>
            <person name="Wen M."/>
            <person name="Mejri S."/>
            <person name="Dirks R."/>
            <person name="Jansen H."/>
            <person name="Henkel C."/>
            <person name="Chen W.J."/>
            <person name="Zahm M."/>
            <person name="Cabau C."/>
            <person name="Klopp C."/>
            <person name="Thompson A.W."/>
            <person name="Robinson-Rechavi M."/>
            <person name="Braasch I."/>
            <person name="Lecointre G."/>
            <person name="Bobe J."/>
            <person name="Postlethwait J.H."/>
            <person name="Berthelot C."/>
            <person name="Roest Crollius H."/>
            <person name="Guiguen Y."/>
        </authorList>
    </citation>
    <scope>NUCLEOTIDE SEQUENCE</scope>
    <source>
        <strain evidence="2">WJC10195</strain>
    </source>
</reference>
<evidence type="ECO:0000313" key="2">
    <source>
        <dbReference type="EMBL" id="KAJ8379933.1"/>
    </source>
</evidence>
<protein>
    <submittedName>
        <fullName evidence="2">Uncharacterized protein</fullName>
    </submittedName>
</protein>
<feature type="region of interest" description="Disordered" evidence="1">
    <location>
        <begin position="81"/>
        <end position="136"/>
    </location>
</feature>
<dbReference type="EMBL" id="JAINUF010000001">
    <property type="protein sequence ID" value="KAJ8379933.1"/>
    <property type="molecule type" value="Genomic_DNA"/>
</dbReference>
<comment type="caution">
    <text evidence="2">The sequence shown here is derived from an EMBL/GenBank/DDBJ whole genome shotgun (WGS) entry which is preliminary data.</text>
</comment>
<dbReference type="AlphaFoldDB" id="A0A9Q1JBT2"/>
<name>A0A9Q1JBT2_SYNKA</name>
<accession>A0A9Q1JBT2</accession>